<dbReference type="AlphaFoldDB" id="A0A0F9HFZ0"/>
<accession>A0A0F9HFZ0</accession>
<protein>
    <submittedName>
        <fullName evidence="1">Uncharacterized protein</fullName>
    </submittedName>
</protein>
<proteinExistence type="predicted"/>
<name>A0A0F9HFZ0_9ZZZZ</name>
<reference evidence="1" key="1">
    <citation type="journal article" date="2015" name="Nature">
        <title>Complex archaea that bridge the gap between prokaryotes and eukaryotes.</title>
        <authorList>
            <person name="Spang A."/>
            <person name="Saw J.H."/>
            <person name="Jorgensen S.L."/>
            <person name="Zaremba-Niedzwiedzka K."/>
            <person name="Martijn J."/>
            <person name="Lind A.E."/>
            <person name="van Eijk R."/>
            <person name="Schleper C."/>
            <person name="Guy L."/>
            <person name="Ettema T.J."/>
        </authorList>
    </citation>
    <scope>NUCLEOTIDE SEQUENCE</scope>
</reference>
<gene>
    <name evidence="1" type="ORF">LCGC14_2003210</name>
</gene>
<organism evidence="1">
    <name type="scientific">marine sediment metagenome</name>
    <dbReference type="NCBI Taxonomy" id="412755"/>
    <lineage>
        <taxon>unclassified sequences</taxon>
        <taxon>metagenomes</taxon>
        <taxon>ecological metagenomes</taxon>
    </lineage>
</organism>
<comment type="caution">
    <text evidence="1">The sequence shown here is derived from an EMBL/GenBank/DDBJ whole genome shotgun (WGS) entry which is preliminary data.</text>
</comment>
<dbReference type="EMBL" id="LAZR01022803">
    <property type="protein sequence ID" value="KKL80595.1"/>
    <property type="molecule type" value="Genomic_DNA"/>
</dbReference>
<evidence type="ECO:0000313" key="1">
    <source>
        <dbReference type="EMBL" id="KKL80595.1"/>
    </source>
</evidence>
<sequence length="101" mass="12209">MIEEVKKIASMVWAFGLNRQMEAEGKPVRFSPEDFWEQKLINKNPYFDFTQQICQLSQERVERIKREIERYETPTVKDLNLLRITVCKEDWQALWEKEGVK</sequence>